<evidence type="ECO:0000256" key="6">
    <source>
        <dbReference type="ARBA" id="ARBA00023049"/>
    </source>
</evidence>
<evidence type="ECO:0000256" key="5">
    <source>
        <dbReference type="ARBA" id="ARBA00022833"/>
    </source>
</evidence>
<dbReference type="InterPro" id="IPR011990">
    <property type="entry name" value="TPR-like_helical_dom_sf"/>
</dbReference>
<name>A0A7V0Z524_UNCW3</name>
<dbReference type="GO" id="GO:0016020">
    <property type="term" value="C:membrane"/>
    <property type="evidence" value="ECO:0007669"/>
    <property type="project" value="TreeGrafter"/>
</dbReference>
<evidence type="ECO:0000256" key="3">
    <source>
        <dbReference type="ARBA" id="ARBA00022723"/>
    </source>
</evidence>
<evidence type="ECO:0000259" key="8">
    <source>
        <dbReference type="Pfam" id="PF01435"/>
    </source>
</evidence>
<dbReference type="PANTHER" id="PTHR22726">
    <property type="entry name" value="METALLOENDOPEPTIDASE OMA1"/>
    <property type="match status" value="1"/>
</dbReference>
<organism evidence="9">
    <name type="scientific">candidate division WOR-3 bacterium</name>
    <dbReference type="NCBI Taxonomy" id="2052148"/>
    <lineage>
        <taxon>Bacteria</taxon>
        <taxon>Bacteria division WOR-3</taxon>
    </lineage>
</organism>
<dbReference type="InterPro" id="IPR019734">
    <property type="entry name" value="TPR_rpt"/>
</dbReference>
<dbReference type="SMART" id="SM00028">
    <property type="entry name" value="TPR"/>
    <property type="match status" value="3"/>
</dbReference>
<keyword evidence="5" id="KW-0862">Zinc</keyword>
<dbReference type="Gene3D" id="1.25.40.10">
    <property type="entry name" value="Tetratricopeptide repeat domain"/>
    <property type="match status" value="2"/>
</dbReference>
<feature type="domain" description="Peptidase M48" evidence="8">
    <location>
        <begin position="155"/>
        <end position="220"/>
    </location>
</feature>
<feature type="repeat" description="TPR" evidence="7">
    <location>
        <begin position="325"/>
        <end position="358"/>
    </location>
</feature>
<gene>
    <name evidence="9" type="ORF">ENP86_04175</name>
</gene>
<dbReference type="PANTHER" id="PTHR22726:SF1">
    <property type="entry name" value="METALLOENDOPEPTIDASE OMA1, MITOCHONDRIAL"/>
    <property type="match status" value="1"/>
</dbReference>
<dbReference type="Pfam" id="PF00515">
    <property type="entry name" value="TPR_1"/>
    <property type="match status" value="1"/>
</dbReference>
<protein>
    <submittedName>
        <fullName evidence="9">Tetratricopeptide repeat protein</fullName>
    </submittedName>
</protein>
<dbReference type="Pfam" id="PF01435">
    <property type="entry name" value="Peptidase_M48"/>
    <property type="match status" value="2"/>
</dbReference>
<keyword evidence="6" id="KW-0482">Metalloprotease</keyword>
<proteinExistence type="predicted"/>
<sequence>MGNIKVFLFCLFLFANAQKIEPGPSFIIRASEDAARQIEAQNGLVNDTVLLNRVKSVAQKMMRASDLRTVFECKILNTDVINAFALPAGPVYVTMGMISFLDSLKTEKSKSMLAGILGHEIAHICLRHSVALMRLESFVKEGRVSIPDDIVEIFEKGYTMQQEFEADEYGIIYAMRAGYEFESIMEFYKTIRAHYGETPPGDEKYDDHPRITERIARLYEVRAALERDYDQWNFGVEALNEGRYNDAISHFKLFTTTFQNSAYGWVNLGTGYLFEAMSKMESPSVLFMVIFYNEPNFRLRGIPDELTYAEESFKKAMEVDSSYDVVYYSNMGIIYALRREYDKALEFTQRALFSKEAEHFFYNNLGNIYYLKKDYEAAVASYTKAIELNDKWLMPKYNLALTYEKIERKDLAIQIWQELLNVSGYNKEAIKHLAMLDKKFKSEETKVKPETTLAGISLDMSEDSVRKMLGEPGNQTILENMRALEYSDKNMVIFIRDNKVSGILVQPGFSEKTSKGIGIGSSVPELCDAYGLPDDIVQQKDMEQWLYTKYGMLIHISEGKVMGFQIVRASKDA</sequence>
<keyword evidence="3" id="KW-0479">Metal-binding</keyword>
<keyword evidence="7" id="KW-0802">TPR repeat</keyword>
<evidence type="ECO:0000256" key="2">
    <source>
        <dbReference type="ARBA" id="ARBA00022670"/>
    </source>
</evidence>
<dbReference type="AlphaFoldDB" id="A0A7V0Z524"/>
<dbReference type="Gene3D" id="3.30.2010.10">
    <property type="entry name" value="Metalloproteases ('zincins'), catalytic domain"/>
    <property type="match status" value="1"/>
</dbReference>
<keyword evidence="4" id="KW-0378">Hydrolase</keyword>
<dbReference type="GO" id="GO:0051603">
    <property type="term" value="P:proteolysis involved in protein catabolic process"/>
    <property type="evidence" value="ECO:0007669"/>
    <property type="project" value="TreeGrafter"/>
</dbReference>
<keyword evidence="2" id="KW-0645">Protease</keyword>
<dbReference type="GO" id="GO:0046872">
    <property type="term" value="F:metal ion binding"/>
    <property type="evidence" value="ECO:0007669"/>
    <property type="project" value="UniProtKB-KW"/>
</dbReference>
<reference evidence="9" key="1">
    <citation type="journal article" date="2020" name="mSystems">
        <title>Genome- and Community-Level Interaction Insights into Carbon Utilization and Element Cycling Functions of Hydrothermarchaeota in Hydrothermal Sediment.</title>
        <authorList>
            <person name="Zhou Z."/>
            <person name="Liu Y."/>
            <person name="Xu W."/>
            <person name="Pan J."/>
            <person name="Luo Z.H."/>
            <person name="Li M."/>
        </authorList>
    </citation>
    <scope>NUCLEOTIDE SEQUENCE [LARGE SCALE GENOMIC DNA]</scope>
    <source>
        <strain evidence="9">SpSt-258</strain>
    </source>
</reference>
<comment type="caution">
    <text evidence="9">The sequence shown here is derived from an EMBL/GenBank/DDBJ whole genome shotgun (WGS) entry which is preliminary data.</text>
</comment>
<evidence type="ECO:0000313" key="9">
    <source>
        <dbReference type="EMBL" id="HDY58732.1"/>
    </source>
</evidence>
<evidence type="ECO:0000256" key="1">
    <source>
        <dbReference type="ARBA" id="ARBA00001947"/>
    </source>
</evidence>
<dbReference type="InterPro" id="IPR051156">
    <property type="entry name" value="Mito/Outer_Membr_Metalloprot"/>
</dbReference>
<dbReference type="EMBL" id="DSKY01000012">
    <property type="protein sequence ID" value="HDY58732.1"/>
    <property type="molecule type" value="Genomic_DNA"/>
</dbReference>
<accession>A0A7V0Z524</accession>
<dbReference type="InterPro" id="IPR001915">
    <property type="entry name" value="Peptidase_M48"/>
</dbReference>
<dbReference type="GO" id="GO:0004222">
    <property type="term" value="F:metalloendopeptidase activity"/>
    <property type="evidence" value="ECO:0007669"/>
    <property type="project" value="InterPro"/>
</dbReference>
<evidence type="ECO:0000256" key="4">
    <source>
        <dbReference type="ARBA" id="ARBA00022801"/>
    </source>
</evidence>
<feature type="repeat" description="TPR" evidence="7">
    <location>
        <begin position="359"/>
        <end position="392"/>
    </location>
</feature>
<dbReference type="SUPFAM" id="SSF48452">
    <property type="entry name" value="TPR-like"/>
    <property type="match status" value="1"/>
</dbReference>
<comment type="cofactor">
    <cofactor evidence="1">
        <name>Zn(2+)</name>
        <dbReference type="ChEBI" id="CHEBI:29105"/>
    </cofactor>
</comment>
<dbReference type="PROSITE" id="PS50005">
    <property type="entry name" value="TPR"/>
    <property type="match status" value="2"/>
</dbReference>
<feature type="domain" description="Peptidase M48" evidence="8">
    <location>
        <begin position="53"/>
        <end position="135"/>
    </location>
</feature>
<evidence type="ECO:0000256" key="7">
    <source>
        <dbReference type="PROSITE-ProRule" id="PRU00339"/>
    </source>
</evidence>